<protein>
    <recommendedName>
        <fullName evidence="4">DUF779 domain-containing protein</fullName>
    </recommendedName>
</protein>
<reference evidence="2 3" key="1">
    <citation type="journal article" date="2014" name="Genome Announc.">
        <title>Draft genome sequences of six enterohepatic helicobacter species isolated from humans and one from rhesus macaques.</title>
        <authorList>
            <person name="Shen Z."/>
            <person name="Sheh A."/>
            <person name="Young S.K."/>
            <person name="Abouelliel A."/>
            <person name="Ward D.V."/>
            <person name="Earl A.M."/>
            <person name="Fox J.G."/>
        </authorList>
    </citation>
    <scope>NUCLEOTIDE SEQUENCE [LARGE SCALE GENOMIC DNA]</scope>
    <source>
        <strain evidence="2 3">MIT 99-5501</strain>
    </source>
</reference>
<dbReference type="PATRIC" id="fig|1357400.3.peg.938"/>
<evidence type="ECO:0000256" key="1">
    <source>
        <dbReference type="SAM" id="MobiDB-lite"/>
    </source>
</evidence>
<evidence type="ECO:0000313" key="3">
    <source>
        <dbReference type="Proteomes" id="UP000018731"/>
    </source>
</evidence>
<keyword evidence="3" id="KW-1185">Reference proteome</keyword>
<evidence type="ECO:0000313" key="2">
    <source>
        <dbReference type="EMBL" id="ETD23930.1"/>
    </source>
</evidence>
<feature type="compositionally biased region" description="Polar residues" evidence="1">
    <location>
        <begin position="1"/>
        <end position="20"/>
    </location>
</feature>
<dbReference type="RefSeq" id="WP_023927401.1">
    <property type="nucleotide sequence ID" value="NZ_KI669454.1"/>
</dbReference>
<evidence type="ECO:0008006" key="4">
    <source>
        <dbReference type="Google" id="ProtNLM"/>
    </source>
</evidence>
<dbReference type="eggNOG" id="COG3564">
    <property type="taxonomic scope" value="Bacteria"/>
</dbReference>
<gene>
    <name evidence="2" type="ORF">HMPREF2086_00676</name>
</gene>
<dbReference type="AlphaFoldDB" id="V8CAA2"/>
<dbReference type="OrthoDB" id="3725739at2"/>
<dbReference type="Proteomes" id="UP000018731">
    <property type="component" value="Unassembled WGS sequence"/>
</dbReference>
<organism evidence="2 3">
    <name type="scientific">Helicobacter macacae MIT 99-5501</name>
    <dbReference type="NCBI Taxonomy" id="1357400"/>
    <lineage>
        <taxon>Bacteria</taxon>
        <taxon>Pseudomonadati</taxon>
        <taxon>Campylobacterota</taxon>
        <taxon>Epsilonproteobacteria</taxon>
        <taxon>Campylobacterales</taxon>
        <taxon>Helicobacteraceae</taxon>
        <taxon>Helicobacter</taxon>
    </lineage>
</organism>
<name>V8CAA2_9HELI</name>
<sequence length="152" mass="16852">MAQNPPKSNQNLNQDSSQTPPKRVIATQEALALISRLTQENNQEHNQETKNADKQSSQIIFVQSGGCCEGSVPICTLRSDFALGEADILIGNIGGADFYLHQSMLEYYKSTQLIIDAKEGFGSEYSLEYGSGWKFELSLRLFGDEEIALLEQ</sequence>
<dbReference type="InterPro" id="IPR008497">
    <property type="entry name" value="DUF779"/>
</dbReference>
<comment type="caution">
    <text evidence="2">The sequence shown here is derived from an EMBL/GenBank/DDBJ whole genome shotgun (WGS) entry which is preliminary data.</text>
</comment>
<proteinExistence type="predicted"/>
<dbReference type="HOGENOM" id="CLU_134343_1_0_7"/>
<accession>V8CAA2</accession>
<feature type="region of interest" description="Disordered" evidence="1">
    <location>
        <begin position="1"/>
        <end position="23"/>
    </location>
</feature>
<dbReference type="EMBL" id="AZJI01000004">
    <property type="protein sequence ID" value="ETD23930.1"/>
    <property type="molecule type" value="Genomic_DNA"/>
</dbReference>
<dbReference type="Pfam" id="PF05610">
    <property type="entry name" value="DUF779"/>
    <property type="match status" value="1"/>
</dbReference>